<evidence type="ECO:0000313" key="2">
    <source>
        <dbReference type="EMBL" id="MEV4287793.1"/>
    </source>
</evidence>
<keyword evidence="3" id="KW-1185">Reference proteome</keyword>
<evidence type="ECO:0008006" key="4">
    <source>
        <dbReference type="Google" id="ProtNLM"/>
    </source>
</evidence>
<dbReference type="RefSeq" id="WP_364451729.1">
    <property type="nucleotide sequence ID" value="NZ_JBFARM010000005.1"/>
</dbReference>
<name>A0ABV3H5J9_9ACTN</name>
<keyword evidence="1" id="KW-0732">Signal</keyword>
<reference evidence="2 3" key="1">
    <citation type="submission" date="2024-06" db="EMBL/GenBank/DDBJ databases">
        <title>The Natural Products Discovery Center: Release of the First 8490 Sequenced Strains for Exploring Actinobacteria Biosynthetic Diversity.</title>
        <authorList>
            <person name="Kalkreuter E."/>
            <person name="Kautsar S.A."/>
            <person name="Yang D."/>
            <person name="Bader C.D."/>
            <person name="Teijaro C.N."/>
            <person name="Fluegel L."/>
            <person name="Davis C.M."/>
            <person name="Simpson J.R."/>
            <person name="Lauterbach L."/>
            <person name="Steele A.D."/>
            <person name="Gui C."/>
            <person name="Meng S."/>
            <person name="Li G."/>
            <person name="Viehrig K."/>
            <person name="Ye F."/>
            <person name="Su P."/>
            <person name="Kiefer A.F."/>
            <person name="Nichols A."/>
            <person name="Cepeda A.J."/>
            <person name="Yan W."/>
            <person name="Fan B."/>
            <person name="Jiang Y."/>
            <person name="Adhikari A."/>
            <person name="Zheng C.-J."/>
            <person name="Schuster L."/>
            <person name="Cowan T.M."/>
            <person name="Smanski M.J."/>
            <person name="Chevrette M.G."/>
            <person name="De Carvalho L.P.S."/>
            <person name="Shen B."/>
        </authorList>
    </citation>
    <scope>NUCLEOTIDE SEQUENCE [LARGE SCALE GENOMIC DNA]</scope>
    <source>
        <strain evidence="2 3">NPDC049574</strain>
    </source>
</reference>
<feature type="signal peptide" evidence="1">
    <location>
        <begin position="1"/>
        <end position="26"/>
    </location>
</feature>
<accession>A0ABV3H5J9</accession>
<protein>
    <recommendedName>
        <fullName evidence="4">WD40 repeat domain-containing protein</fullName>
    </recommendedName>
</protein>
<dbReference type="Proteomes" id="UP001552427">
    <property type="component" value="Unassembled WGS sequence"/>
</dbReference>
<gene>
    <name evidence="2" type="ORF">AB0K40_19980</name>
</gene>
<comment type="caution">
    <text evidence="2">The sequence shown here is derived from an EMBL/GenBank/DDBJ whole genome shotgun (WGS) entry which is preliminary data.</text>
</comment>
<feature type="chain" id="PRO_5045532642" description="WD40 repeat domain-containing protein" evidence="1">
    <location>
        <begin position="27"/>
        <end position="207"/>
    </location>
</feature>
<evidence type="ECO:0000313" key="3">
    <source>
        <dbReference type="Proteomes" id="UP001552427"/>
    </source>
</evidence>
<evidence type="ECO:0000256" key="1">
    <source>
        <dbReference type="SAM" id="SignalP"/>
    </source>
</evidence>
<dbReference type="EMBL" id="JBFARM010000005">
    <property type="protein sequence ID" value="MEV4287793.1"/>
    <property type="molecule type" value="Genomic_DNA"/>
</dbReference>
<sequence length="207" mass="22186">MRLRLRALAALTVLSAAFLATPPAQAASTLTATAATYRGEGDDVVRIPATSVPSIVKATYQGESNFIVWALDSSGKQAALVANAVGDYKGTRAFNTIGTRKIRSLEVTADGAWTLQVLPITKARSWSINVKGTGMDVLRLATPTRAARPITLRHQGESNFIVWSLDARGRSTKLLANKIGNYRGRVMLPAGTRYATIEADGTWSIAR</sequence>
<organism evidence="2 3">
    <name type="scientific">Nonomuraea bangladeshensis</name>
    <dbReference type="NCBI Taxonomy" id="404385"/>
    <lineage>
        <taxon>Bacteria</taxon>
        <taxon>Bacillati</taxon>
        <taxon>Actinomycetota</taxon>
        <taxon>Actinomycetes</taxon>
        <taxon>Streptosporangiales</taxon>
        <taxon>Streptosporangiaceae</taxon>
        <taxon>Nonomuraea</taxon>
    </lineage>
</organism>
<proteinExistence type="predicted"/>